<accession>A0ABU8M5W7</accession>
<dbReference type="InterPro" id="IPR051121">
    <property type="entry name" value="FAH"/>
</dbReference>
<sequence>MLLDPAGSSEAPRGVDVEAASEGRFSADPQAVYQRWAEFRGWAAEAPLEAAQPISQDSLRAVVPRPAQVFAIGLNYRDHAAESGFELPTEPVVFTKYVSSFTGPTGDITLSPGNVDWEVELVAVIADRAHHAAESQGWSHIAGVTVGQDISDRSTQFAAAPPQFGMGKSYPGYSPLGPTLVTPDEFVDRDSIALGCEVNDISVQKGSTADLVFTVPQLVAKLSAITPLLPGDVIFTGTPAGVGQGRDPQQFLADGDVLTSWIERVGTMRHRFVAHAGT</sequence>
<evidence type="ECO:0000313" key="5">
    <source>
        <dbReference type="Proteomes" id="UP001369736"/>
    </source>
</evidence>
<feature type="domain" description="Fumarylacetoacetase-like C-terminal" evidence="3">
    <location>
        <begin position="69"/>
        <end position="272"/>
    </location>
</feature>
<evidence type="ECO:0000313" key="4">
    <source>
        <dbReference type="EMBL" id="MEJ2862185.1"/>
    </source>
</evidence>
<keyword evidence="4" id="KW-0378">Hydrolase</keyword>
<dbReference type="RefSeq" id="WP_337703557.1">
    <property type="nucleotide sequence ID" value="NZ_JBBEGM010000004.1"/>
</dbReference>
<organism evidence="4 5">
    <name type="scientific">Actinomycetospora flava</name>
    <dbReference type="NCBI Taxonomy" id="3129232"/>
    <lineage>
        <taxon>Bacteria</taxon>
        <taxon>Bacillati</taxon>
        <taxon>Actinomycetota</taxon>
        <taxon>Actinomycetes</taxon>
        <taxon>Pseudonocardiales</taxon>
        <taxon>Pseudonocardiaceae</taxon>
        <taxon>Actinomycetospora</taxon>
    </lineage>
</organism>
<dbReference type="InterPro" id="IPR011234">
    <property type="entry name" value="Fumarylacetoacetase-like_C"/>
</dbReference>
<dbReference type="PANTHER" id="PTHR42796">
    <property type="entry name" value="FUMARYLACETOACETATE HYDROLASE DOMAIN-CONTAINING PROTEIN 2A-RELATED"/>
    <property type="match status" value="1"/>
</dbReference>
<reference evidence="4 5" key="1">
    <citation type="submission" date="2024-03" db="EMBL/GenBank/DDBJ databases">
        <title>Actinomycetospora sp. OC33-EN07, a novel actinomycete isolated from wild orchid (Aerides multiflora).</title>
        <authorList>
            <person name="Suriyachadkun C."/>
        </authorList>
    </citation>
    <scope>NUCLEOTIDE SEQUENCE [LARGE SCALE GENOMIC DNA]</scope>
    <source>
        <strain evidence="4 5">OC33-EN07</strain>
    </source>
</reference>
<evidence type="ECO:0000259" key="3">
    <source>
        <dbReference type="Pfam" id="PF01557"/>
    </source>
</evidence>
<dbReference type="GO" id="GO:0016787">
    <property type="term" value="F:hydrolase activity"/>
    <property type="evidence" value="ECO:0007669"/>
    <property type="project" value="UniProtKB-KW"/>
</dbReference>
<evidence type="ECO:0000256" key="1">
    <source>
        <dbReference type="ARBA" id="ARBA00010211"/>
    </source>
</evidence>
<dbReference type="Pfam" id="PF01557">
    <property type="entry name" value="FAA_hydrolase"/>
    <property type="match status" value="1"/>
</dbReference>
<keyword evidence="2" id="KW-0479">Metal-binding</keyword>
<dbReference type="Proteomes" id="UP001369736">
    <property type="component" value="Unassembled WGS sequence"/>
</dbReference>
<dbReference type="SUPFAM" id="SSF56529">
    <property type="entry name" value="FAH"/>
    <property type="match status" value="1"/>
</dbReference>
<keyword evidence="5" id="KW-1185">Reference proteome</keyword>
<evidence type="ECO:0000256" key="2">
    <source>
        <dbReference type="ARBA" id="ARBA00022723"/>
    </source>
</evidence>
<proteinExistence type="inferred from homology"/>
<protein>
    <submittedName>
        <fullName evidence="4">Fumarylacetoacetate hydrolase family protein</fullName>
    </submittedName>
</protein>
<comment type="caution">
    <text evidence="4">The sequence shown here is derived from an EMBL/GenBank/DDBJ whole genome shotgun (WGS) entry which is preliminary data.</text>
</comment>
<dbReference type="EMBL" id="JBBEGM010000004">
    <property type="protein sequence ID" value="MEJ2862185.1"/>
    <property type="molecule type" value="Genomic_DNA"/>
</dbReference>
<gene>
    <name evidence="4" type="ORF">WCD58_13520</name>
</gene>
<name>A0ABU8M5W7_9PSEU</name>
<comment type="similarity">
    <text evidence="1">Belongs to the FAH family.</text>
</comment>
<dbReference type="InterPro" id="IPR036663">
    <property type="entry name" value="Fumarylacetoacetase_C_sf"/>
</dbReference>
<dbReference type="Gene3D" id="3.90.850.10">
    <property type="entry name" value="Fumarylacetoacetase-like, C-terminal domain"/>
    <property type="match status" value="1"/>
</dbReference>
<dbReference type="PANTHER" id="PTHR42796:SF4">
    <property type="entry name" value="FUMARYLACETOACETATE HYDROLASE DOMAIN-CONTAINING PROTEIN 2A"/>
    <property type="match status" value="1"/>
</dbReference>